<dbReference type="EMBL" id="JALPTH010000008">
    <property type="protein sequence ID" value="MCK8677920.1"/>
    <property type="molecule type" value="Genomic_DNA"/>
</dbReference>
<name>A0ABT0I9E4_9ACTN</name>
<evidence type="ECO:0000313" key="4">
    <source>
        <dbReference type="EMBL" id="MCK8677920.1"/>
    </source>
</evidence>
<dbReference type="RefSeq" id="WP_248633352.1">
    <property type="nucleotide sequence ID" value="NZ_JALPTH010000008.1"/>
</dbReference>
<organism evidence="4 5">
    <name type="scientific">Streptomyces lichenis</name>
    <dbReference type="NCBI Taxonomy" id="2306967"/>
    <lineage>
        <taxon>Bacteria</taxon>
        <taxon>Bacillati</taxon>
        <taxon>Actinomycetota</taxon>
        <taxon>Actinomycetes</taxon>
        <taxon>Kitasatosporales</taxon>
        <taxon>Streptomycetaceae</taxon>
        <taxon>Streptomyces</taxon>
    </lineage>
</organism>
<evidence type="ECO:0000259" key="3">
    <source>
        <dbReference type="Pfam" id="PF13439"/>
    </source>
</evidence>
<evidence type="ECO:0000313" key="5">
    <source>
        <dbReference type="Proteomes" id="UP001522868"/>
    </source>
</evidence>
<keyword evidence="2 4" id="KW-0808">Transferase</keyword>
<evidence type="ECO:0000256" key="1">
    <source>
        <dbReference type="ARBA" id="ARBA00022676"/>
    </source>
</evidence>
<dbReference type="Pfam" id="PF13439">
    <property type="entry name" value="Glyco_transf_4"/>
    <property type="match status" value="1"/>
</dbReference>
<dbReference type="Gene3D" id="3.40.50.2000">
    <property type="entry name" value="Glycogen Phosphorylase B"/>
    <property type="match status" value="2"/>
</dbReference>
<dbReference type="Proteomes" id="UP001522868">
    <property type="component" value="Unassembled WGS sequence"/>
</dbReference>
<dbReference type="PANTHER" id="PTHR45947:SF3">
    <property type="entry name" value="SULFOQUINOVOSYL TRANSFERASE SQD2"/>
    <property type="match status" value="1"/>
</dbReference>
<sequence length="388" mass="40467">MPSPPPFTALHVVQPGDGGVARVVADVAAAQVASGMRAVVACPPGTELAAAARARGAEVRPWRAGREPGRALVAESRGVARLVDEVRPDLVHAHSAKAGLAARLAVRGRVPTVYQPHAWSFEAVGGTAAALARRWERWAARWTDRVICVSEAERRRGEGAGVRAAWSVVHNGVDIERFAGGTAEGGAAGRAAARAALGLPATAPLVVCVGRLCRQKGQDELLRAWTAVRERVPGARLVLVGDGPAAAALRAAAPGSVLFAGAVADPAPWYRAADLAVLPSRWEGLALAPLEAMAAGRPVVLTDVDGARESLPPGQEPHCLVRPGDPAALAGALAVLLQRPVLRADLGRRAQRHVRERFDVRRAGAAITDVYREVAAVPGRAPREPIAQ</sequence>
<evidence type="ECO:0000256" key="2">
    <source>
        <dbReference type="ARBA" id="ARBA00022679"/>
    </source>
</evidence>
<feature type="domain" description="Glycosyltransferase subfamily 4-like N-terminal" evidence="3">
    <location>
        <begin position="18"/>
        <end position="177"/>
    </location>
</feature>
<dbReference type="GO" id="GO:0016757">
    <property type="term" value="F:glycosyltransferase activity"/>
    <property type="evidence" value="ECO:0007669"/>
    <property type="project" value="UniProtKB-KW"/>
</dbReference>
<gene>
    <name evidence="4" type="ORF">M1O15_11035</name>
</gene>
<dbReference type="Pfam" id="PF13692">
    <property type="entry name" value="Glyco_trans_1_4"/>
    <property type="match status" value="1"/>
</dbReference>
<reference evidence="4 5" key="1">
    <citation type="submission" date="2022-04" db="EMBL/GenBank/DDBJ databases">
        <title>Streptomyces sp. nov. LCR6-01 isolated from Lichen of Dirinaria sp.</title>
        <authorList>
            <person name="Kanchanasin P."/>
            <person name="Tanasupawat S."/>
            <person name="Phongsopitanun W."/>
        </authorList>
    </citation>
    <scope>NUCLEOTIDE SEQUENCE [LARGE SCALE GENOMIC DNA]</scope>
    <source>
        <strain evidence="4 5">LCR6-01</strain>
    </source>
</reference>
<keyword evidence="5" id="KW-1185">Reference proteome</keyword>
<dbReference type="InterPro" id="IPR050194">
    <property type="entry name" value="Glycosyltransferase_grp1"/>
</dbReference>
<accession>A0ABT0I9E4</accession>
<dbReference type="EC" id="2.4.-.-" evidence="4"/>
<keyword evidence="1 4" id="KW-0328">Glycosyltransferase</keyword>
<dbReference type="InterPro" id="IPR028098">
    <property type="entry name" value="Glyco_trans_4-like_N"/>
</dbReference>
<protein>
    <submittedName>
        <fullName evidence="4">Glycosyltransferase</fullName>
        <ecNumber evidence="4">2.4.-.-</ecNumber>
    </submittedName>
</protein>
<dbReference type="SUPFAM" id="SSF53756">
    <property type="entry name" value="UDP-Glycosyltransferase/glycogen phosphorylase"/>
    <property type="match status" value="1"/>
</dbReference>
<comment type="caution">
    <text evidence="4">The sequence shown here is derived from an EMBL/GenBank/DDBJ whole genome shotgun (WGS) entry which is preliminary data.</text>
</comment>
<proteinExistence type="predicted"/>
<dbReference type="PANTHER" id="PTHR45947">
    <property type="entry name" value="SULFOQUINOVOSYL TRANSFERASE SQD2"/>
    <property type="match status" value="1"/>
</dbReference>